<dbReference type="CDD" id="cd08471">
    <property type="entry name" value="PBP2_CrgA_like_2"/>
    <property type="match status" value="1"/>
</dbReference>
<accession>A0A5E4VR97</accession>
<gene>
    <name evidence="6" type="ORF">PCO31111_02778</name>
</gene>
<comment type="similarity">
    <text evidence="1">Belongs to the LysR transcriptional regulatory family.</text>
</comment>
<dbReference type="FunFam" id="1.10.10.10:FF:000001">
    <property type="entry name" value="LysR family transcriptional regulator"/>
    <property type="match status" value="1"/>
</dbReference>
<dbReference type="InterPro" id="IPR036390">
    <property type="entry name" value="WH_DNA-bd_sf"/>
</dbReference>
<dbReference type="EMBL" id="CABPSE010000009">
    <property type="protein sequence ID" value="VVE13535.1"/>
    <property type="molecule type" value="Genomic_DNA"/>
</dbReference>
<dbReference type="InterPro" id="IPR005119">
    <property type="entry name" value="LysR_subst-bd"/>
</dbReference>
<keyword evidence="7" id="KW-1185">Reference proteome</keyword>
<keyword evidence="3" id="KW-0238">DNA-binding</keyword>
<protein>
    <submittedName>
        <fullName evidence="6">LysR family transcriptional regulator</fullName>
    </submittedName>
</protein>
<organism evidence="6 7">
    <name type="scientific">Pandoraea communis</name>
    <dbReference type="NCBI Taxonomy" id="2508297"/>
    <lineage>
        <taxon>Bacteria</taxon>
        <taxon>Pseudomonadati</taxon>
        <taxon>Pseudomonadota</taxon>
        <taxon>Betaproteobacteria</taxon>
        <taxon>Burkholderiales</taxon>
        <taxon>Burkholderiaceae</taxon>
        <taxon>Pandoraea</taxon>
    </lineage>
</organism>
<dbReference type="InterPro" id="IPR000847">
    <property type="entry name" value="LysR_HTH_N"/>
</dbReference>
<dbReference type="SUPFAM" id="SSF46785">
    <property type="entry name" value="Winged helix' DNA-binding domain"/>
    <property type="match status" value="1"/>
</dbReference>
<name>A0A5E4VR97_9BURK</name>
<dbReference type="GO" id="GO:0003700">
    <property type="term" value="F:DNA-binding transcription factor activity"/>
    <property type="evidence" value="ECO:0007669"/>
    <property type="project" value="InterPro"/>
</dbReference>
<dbReference type="Pfam" id="PF03466">
    <property type="entry name" value="LysR_substrate"/>
    <property type="match status" value="1"/>
</dbReference>
<sequence>MAETAVTVAAMASHEAMGVFMVFGCDGVSAALANDQISSSYDSPPPVNPAQPLQQEILPASVAAMPGLRVILPIGLTGVRPRPPYPASLMDRIDAMKVFVATVDEGSLAGAARRLGRSAAAVSRAIAYLEAHTGTALLHRTTRALKLSAAGERYASACRRILLDLDEADVIAAGERSAPRGLLTVSVPLAAGETFMREIADAFIERYPDVVIRLQLSDLPVNLIDEGVDVAVRVAHLPDSSLIATPVGEVRRVIAASPDYLATHAPIETPADLSRHQIVSMTYFGIDSWRFPATGRASVPQVVQFTPRLIANSIRTVIASTVAGHGVARMLTYHIVEELEHGTLRIVLQNFEHPPMPVHVITPQGRLTVPKVRAFVDFAVPRLRKHFSHVHKLASGD</sequence>
<reference evidence="6 7" key="1">
    <citation type="submission" date="2019-08" db="EMBL/GenBank/DDBJ databases">
        <authorList>
            <person name="Peeters C."/>
        </authorList>
    </citation>
    <scope>NUCLEOTIDE SEQUENCE [LARGE SCALE GENOMIC DNA]</scope>
    <source>
        <strain evidence="6 7">LMG 31111</strain>
    </source>
</reference>
<dbReference type="AlphaFoldDB" id="A0A5E4VR97"/>
<dbReference type="GO" id="GO:0006351">
    <property type="term" value="P:DNA-templated transcription"/>
    <property type="evidence" value="ECO:0007669"/>
    <property type="project" value="TreeGrafter"/>
</dbReference>
<evidence type="ECO:0000256" key="4">
    <source>
        <dbReference type="ARBA" id="ARBA00023163"/>
    </source>
</evidence>
<dbReference type="GO" id="GO:0043565">
    <property type="term" value="F:sequence-specific DNA binding"/>
    <property type="evidence" value="ECO:0007669"/>
    <property type="project" value="TreeGrafter"/>
</dbReference>
<dbReference type="SUPFAM" id="SSF53850">
    <property type="entry name" value="Periplasmic binding protein-like II"/>
    <property type="match status" value="1"/>
</dbReference>
<dbReference type="PANTHER" id="PTHR30537">
    <property type="entry name" value="HTH-TYPE TRANSCRIPTIONAL REGULATOR"/>
    <property type="match status" value="1"/>
</dbReference>
<dbReference type="InterPro" id="IPR036388">
    <property type="entry name" value="WH-like_DNA-bd_sf"/>
</dbReference>
<dbReference type="PANTHER" id="PTHR30537:SF5">
    <property type="entry name" value="HTH-TYPE TRANSCRIPTIONAL ACTIVATOR TTDR-RELATED"/>
    <property type="match status" value="1"/>
</dbReference>
<dbReference type="Gene3D" id="1.10.10.10">
    <property type="entry name" value="Winged helix-like DNA-binding domain superfamily/Winged helix DNA-binding domain"/>
    <property type="match status" value="1"/>
</dbReference>
<proteinExistence type="inferred from homology"/>
<evidence type="ECO:0000313" key="6">
    <source>
        <dbReference type="EMBL" id="VVE13535.1"/>
    </source>
</evidence>
<dbReference type="Proteomes" id="UP000383971">
    <property type="component" value="Unassembled WGS sequence"/>
</dbReference>
<evidence type="ECO:0000259" key="5">
    <source>
        <dbReference type="PROSITE" id="PS50931"/>
    </source>
</evidence>
<evidence type="ECO:0000256" key="1">
    <source>
        <dbReference type="ARBA" id="ARBA00009437"/>
    </source>
</evidence>
<evidence type="ECO:0000313" key="7">
    <source>
        <dbReference type="Proteomes" id="UP000383971"/>
    </source>
</evidence>
<evidence type="ECO:0000256" key="3">
    <source>
        <dbReference type="ARBA" id="ARBA00023125"/>
    </source>
</evidence>
<keyword evidence="4" id="KW-0804">Transcription</keyword>
<dbReference type="Pfam" id="PF00126">
    <property type="entry name" value="HTH_1"/>
    <property type="match status" value="1"/>
</dbReference>
<keyword evidence="2" id="KW-0805">Transcription regulation</keyword>
<dbReference type="PROSITE" id="PS50931">
    <property type="entry name" value="HTH_LYSR"/>
    <property type="match status" value="1"/>
</dbReference>
<dbReference type="InterPro" id="IPR058163">
    <property type="entry name" value="LysR-type_TF_proteobact-type"/>
</dbReference>
<feature type="domain" description="HTH lysR-type" evidence="5">
    <location>
        <begin position="91"/>
        <end position="148"/>
    </location>
</feature>
<evidence type="ECO:0000256" key="2">
    <source>
        <dbReference type="ARBA" id="ARBA00023015"/>
    </source>
</evidence>
<dbReference type="Gene3D" id="3.40.190.290">
    <property type="match status" value="1"/>
</dbReference>